<evidence type="ECO:0000313" key="1">
    <source>
        <dbReference type="EMBL" id="ADZ82871.1"/>
    </source>
</evidence>
<dbReference type="eggNOG" id="COG1102">
    <property type="taxonomic scope" value="Bacteria"/>
</dbReference>
<evidence type="ECO:0008006" key="3">
    <source>
        <dbReference type="Google" id="ProtNLM"/>
    </source>
</evidence>
<dbReference type="RefSeq" id="WP_013656170.1">
    <property type="nucleotide sequence ID" value="NC_015275.1"/>
</dbReference>
<dbReference type="Pfam" id="PF13189">
    <property type="entry name" value="Cytidylate_kin2"/>
    <property type="match status" value="1"/>
</dbReference>
<dbReference type="Proteomes" id="UP000008467">
    <property type="component" value="Chromosome"/>
</dbReference>
<evidence type="ECO:0000313" key="2">
    <source>
        <dbReference type="Proteomes" id="UP000008467"/>
    </source>
</evidence>
<dbReference type="Gene3D" id="3.40.50.300">
    <property type="entry name" value="P-loop containing nucleotide triphosphate hydrolases"/>
    <property type="match status" value="1"/>
</dbReference>
<organism evidence="1 2">
    <name type="scientific">Cellulosilyticum lentocellum (strain ATCC 49066 / DSM 5427 / NCIMB 11756 / RHM5)</name>
    <name type="common">Clostridium lentocellum</name>
    <dbReference type="NCBI Taxonomy" id="642492"/>
    <lineage>
        <taxon>Bacteria</taxon>
        <taxon>Bacillati</taxon>
        <taxon>Bacillota</taxon>
        <taxon>Clostridia</taxon>
        <taxon>Lachnospirales</taxon>
        <taxon>Cellulosilyticaceae</taxon>
        <taxon>Cellulosilyticum</taxon>
    </lineage>
</organism>
<dbReference type="SUPFAM" id="SSF52540">
    <property type="entry name" value="P-loop containing nucleoside triphosphate hydrolases"/>
    <property type="match status" value="1"/>
</dbReference>
<dbReference type="InterPro" id="IPR027417">
    <property type="entry name" value="P-loop_NTPase"/>
</dbReference>
<dbReference type="EMBL" id="CP002582">
    <property type="protein sequence ID" value="ADZ82871.1"/>
    <property type="molecule type" value="Genomic_DNA"/>
</dbReference>
<sequence>MSKKVIITIDRQYGSGGRAIGEKLAKDLGIPFYNKEVTEMAAKQSGMSKEVFDKVDETAASSLLYSVVTGAYMFGNHVPPTLDLPINDKLFIAQTEVIKSLANEGSCVIVGRCADYILRDDESVVNIFIHADLPVRLERAIKEYQLPPEKAEAQLNKIDKTRANYYHYYSGEKWGNSFNYKLCIDSGMLGIEGSVAVIKAFIEQRNTK</sequence>
<dbReference type="AlphaFoldDB" id="F2JSN7"/>
<proteinExistence type="predicted"/>
<keyword evidence="2" id="KW-1185">Reference proteome</keyword>
<name>F2JSN7_CELLD</name>
<dbReference type="STRING" id="642492.Clole_1142"/>
<dbReference type="KEGG" id="cle:Clole_1142"/>
<reference evidence="1 2" key="1">
    <citation type="journal article" date="2011" name="J. Bacteriol.">
        <title>Complete genome sequence of the cellulose-degrading bacterium Cellulosilyticum lentocellum.</title>
        <authorList>
            <consortium name="US DOE Joint Genome Institute"/>
            <person name="Miller D.A."/>
            <person name="Suen G."/>
            <person name="Bruce D."/>
            <person name="Copeland A."/>
            <person name="Cheng J.F."/>
            <person name="Detter C."/>
            <person name="Goodwin L.A."/>
            <person name="Han C.S."/>
            <person name="Hauser L.J."/>
            <person name="Land M.L."/>
            <person name="Lapidus A."/>
            <person name="Lucas S."/>
            <person name="Meincke L."/>
            <person name="Pitluck S."/>
            <person name="Tapia R."/>
            <person name="Teshima H."/>
            <person name="Woyke T."/>
            <person name="Fox B.G."/>
            <person name="Angert E.R."/>
            <person name="Currie C.R."/>
        </authorList>
    </citation>
    <scope>NUCLEOTIDE SEQUENCE [LARGE SCALE GENOMIC DNA]</scope>
    <source>
        <strain evidence="2">ATCC 49066 / DSM 5427 / NCIMB 11756 / RHM5</strain>
    </source>
</reference>
<accession>F2JSN7</accession>
<dbReference type="HOGENOM" id="CLU_065155_3_1_9"/>
<protein>
    <recommendedName>
        <fullName evidence="3">Cytidylate kinase</fullName>
    </recommendedName>
</protein>
<gene>
    <name evidence="1" type="ordered locus">Clole_1142</name>
</gene>